<accession>A0A6J4HEG0</accession>
<protein>
    <submittedName>
        <fullName evidence="2">Uncharacterized protein</fullName>
    </submittedName>
</protein>
<feature type="non-terminal residue" evidence="2">
    <location>
        <position position="1"/>
    </location>
</feature>
<feature type="compositionally biased region" description="Basic and acidic residues" evidence="1">
    <location>
        <begin position="27"/>
        <end position="42"/>
    </location>
</feature>
<feature type="non-terminal residue" evidence="2">
    <location>
        <position position="56"/>
    </location>
</feature>
<reference evidence="2" key="1">
    <citation type="submission" date="2020-02" db="EMBL/GenBank/DDBJ databases">
        <authorList>
            <person name="Meier V. D."/>
        </authorList>
    </citation>
    <scope>NUCLEOTIDE SEQUENCE</scope>
    <source>
        <strain evidence="2">AVDCRST_MAG10</strain>
    </source>
</reference>
<evidence type="ECO:0000313" key="2">
    <source>
        <dbReference type="EMBL" id="CAA9220918.1"/>
    </source>
</evidence>
<feature type="region of interest" description="Disordered" evidence="1">
    <location>
        <begin position="1"/>
        <end position="56"/>
    </location>
</feature>
<name>A0A6J4HEG0_9ACTN</name>
<organism evidence="2">
    <name type="scientific">uncultured Acidimicrobiales bacterium</name>
    <dbReference type="NCBI Taxonomy" id="310071"/>
    <lineage>
        <taxon>Bacteria</taxon>
        <taxon>Bacillati</taxon>
        <taxon>Actinomycetota</taxon>
        <taxon>Acidimicrobiia</taxon>
        <taxon>Acidimicrobiales</taxon>
        <taxon>environmental samples</taxon>
    </lineage>
</organism>
<dbReference type="EMBL" id="CADCTB010000044">
    <property type="protein sequence ID" value="CAA9220918.1"/>
    <property type="molecule type" value="Genomic_DNA"/>
</dbReference>
<evidence type="ECO:0000256" key="1">
    <source>
        <dbReference type="SAM" id="MobiDB-lite"/>
    </source>
</evidence>
<sequence>AFREFEYPTPTSDLWGRPARTGAACGNRDRDPVPGGRGDPRRPPPSVRPQDGDRRL</sequence>
<dbReference type="AlphaFoldDB" id="A0A6J4HEG0"/>
<proteinExistence type="predicted"/>
<gene>
    <name evidence="2" type="ORF">AVDCRST_MAG10-661</name>
</gene>